<evidence type="ECO:0000256" key="6">
    <source>
        <dbReference type="ARBA" id="ARBA00022679"/>
    </source>
</evidence>
<dbReference type="PROSITE" id="PS51147">
    <property type="entry name" value="PFTA"/>
    <property type="match status" value="5"/>
</dbReference>
<dbReference type="GO" id="GO:0005965">
    <property type="term" value="C:protein farnesyltransferase complex"/>
    <property type="evidence" value="ECO:0007669"/>
    <property type="project" value="EnsemblFungi"/>
</dbReference>
<evidence type="ECO:0000256" key="11">
    <source>
        <dbReference type="ARBA" id="ARBA00042436"/>
    </source>
</evidence>
<evidence type="ECO:0000256" key="7">
    <source>
        <dbReference type="ARBA" id="ARBA00022737"/>
    </source>
</evidence>
<sequence>MAEFSYDDVTPLPISEENPQLCQILYKEEYKTTMGLLRALLAKKEYSERALALTERVIELIAAHYTVWQYRYHIVLNINRSILEELDWCEEIALENLKNYQIWNYRQLLIEHLLSQGCEEDRKRFSYRREYPLMQAMFDEDEKNYHVWSYRKWFVKKFGLLESPEELAFVDGLIAADIRNNSAWNHRFFISFGSFQSGAADPLITEREISYARMKIALSPQNPSSWNYLLGIYDFIKKDIDDLFEFASEYASYRVEDASVEPMIESVLALEVLARIHERKNPQEAARIYDLLGTKYDKIRVRYWAFEKQKLHV</sequence>
<keyword evidence="7" id="KW-0677">Repeat</keyword>
<evidence type="ECO:0000256" key="4">
    <source>
        <dbReference type="ARBA" id="ARBA00012702"/>
    </source>
</evidence>
<dbReference type="GO" id="GO:0005953">
    <property type="term" value="C:CAAX-protein geranylgeranyltransferase complex"/>
    <property type="evidence" value="ECO:0007669"/>
    <property type="project" value="EnsemblFungi"/>
</dbReference>
<keyword evidence="5" id="KW-0637">Prenyltransferase</keyword>
<dbReference type="SUPFAM" id="SSF48439">
    <property type="entry name" value="Protein prenylyltransferase"/>
    <property type="match status" value="1"/>
</dbReference>
<dbReference type="GO" id="GO:0004660">
    <property type="term" value="F:protein farnesyltransferase activity"/>
    <property type="evidence" value="ECO:0007669"/>
    <property type="project" value="UniProtKB-EC"/>
</dbReference>
<name>A0A1E3QY90_9ASCO</name>
<evidence type="ECO:0000256" key="2">
    <source>
        <dbReference type="ARBA" id="ARBA00006734"/>
    </source>
</evidence>
<dbReference type="STRING" id="984486.A0A1E3QY90"/>
<comment type="similarity">
    <text evidence="2">Belongs to the protein prenyltransferase subunit alpha family.</text>
</comment>
<gene>
    <name evidence="14" type="ORF">BABINDRAFT_164359</name>
</gene>
<evidence type="ECO:0000256" key="9">
    <source>
        <dbReference type="ARBA" id="ARBA00040965"/>
    </source>
</evidence>
<protein>
    <recommendedName>
        <fullName evidence="9">Protein farnesyltransferase/geranylgeranyltransferase type-1 subunit alpha</fullName>
        <ecNumber evidence="4">2.5.1.58</ecNumber>
        <ecNumber evidence="3">2.5.1.59</ecNumber>
    </recommendedName>
    <alternativeName>
        <fullName evidence="12">CAAX farnesyltransferase subunit alpha</fullName>
    </alternativeName>
    <alternativeName>
        <fullName evidence="11">FTase-alpha</fullName>
    </alternativeName>
    <alternativeName>
        <fullName evidence="10">Ras proteins prenyltransferase subunit alpha</fullName>
    </alternativeName>
    <alternativeName>
        <fullName evidence="13">Type I protein geranyl-geranyltransferase subunit alpha</fullName>
    </alternativeName>
</protein>
<keyword evidence="6" id="KW-0808">Transferase</keyword>
<evidence type="ECO:0000256" key="13">
    <source>
        <dbReference type="ARBA" id="ARBA00043219"/>
    </source>
</evidence>
<organism evidence="14 15">
    <name type="scientific">Babjeviella inositovora NRRL Y-12698</name>
    <dbReference type="NCBI Taxonomy" id="984486"/>
    <lineage>
        <taxon>Eukaryota</taxon>
        <taxon>Fungi</taxon>
        <taxon>Dikarya</taxon>
        <taxon>Ascomycota</taxon>
        <taxon>Saccharomycotina</taxon>
        <taxon>Pichiomycetes</taxon>
        <taxon>Serinales incertae sedis</taxon>
        <taxon>Babjeviella</taxon>
    </lineage>
</organism>
<evidence type="ECO:0000313" key="14">
    <source>
        <dbReference type="EMBL" id="ODQ82588.1"/>
    </source>
</evidence>
<dbReference type="EC" id="2.5.1.58" evidence="4"/>
<keyword evidence="15" id="KW-1185">Reference proteome</keyword>
<evidence type="ECO:0000256" key="5">
    <source>
        <dbReference type="ARBA" id="ARBA00022602"/>
    </source>
</evidence>
<evidence type="ECO:0000256" key="10">
    <source>
        <dbReference type="ARBA" id="ARBA00041392"/>
    </source>
</evidence>
<dbReference type="PANTHER" id="PTHR11129">
    <property type="entry name" value="PROTEIN FARNESYLTRANSFERASE ALPHA SUBUNIT/RAB GERANYLGERANYL TRANSFERASE ALPHA SUBUNIT"/>
    <property type="match status" value="1"/>
</dbReference>
<reference evidence="15" key="1">
    <citation type="submission" date="2016-05" db="EMBL/GenBank/DDBJ databases">
        <title>Comparative genomics of biotechnologically important yeasts.</title>
        <authorList>
            <consortium name="DOE Joint Genome Institute"/>
            <person name="Riley R."/>
            <person name="Haridas S."/>
            <person name="Wolfe K.H."/>
            <person name="Lopes M.R."/>
            <person name="Hittinger C.T."/>
            <person name="Goker M."/>
            <person name="Salamov A."/>
            <person name="Wisecaver J."/>
            <person name="Long T.M."/>
            <person name="Aerts A.L."/>
            <person name="Barry K."/>
            <person name="Choi C."/>
            <person name="Clum A."/>
            <person name="Coughlan A.Y."/>
            <person name="Deshpande S."/>
            <person name="Douglass A.P."/>
            <person name="Hanson S.J."/>
            <person name="Klenk H.-P."/>
            <person name="Labutti K."/>
            <person name="Lapidus A."/>
            <person name="Lindquist E."/>
            <person name="Lipzen A."/>
            <person name="Meier-Kolthoff J.P."/>
            <person name="Ohm R.A."/>
            <person name="Otillar R.P."/>
            <person name="Pangilinan J."/>
            <person name="Peng Y."/>
            <person name="Rokas A."/>
            <person name="Rosa C.A."/>
            <person name="Scheuner C."/>
            <person name="Sibirny A.A."/>
            <person name="Slot J.C."/>
            <person name="Stielow J.B."/>
            <person name="Sun H."/>
            <person name="Kurtzman C.P."/>
            <person name="Blackwell M."/>
            <person name="Grigoriev I.V."/>
            <person name="Jeffries T.W."/>
        </authorList>
    </citation>
    <scope>NUCLEOTIDE SEQUENCE [LARGE SCALE GENOMIC DNA]</scope>
    <source>
        <strain evidence="15">NRRL Y-12698</strain>
    </source>
</reference>
<comment type="cofactor">
    <cofactor evidence="1">
        <name>Mg(2+)</name>
        <dbReference type="ChEBI" id="CHEBI:18420"/>
    </cofactor>
</comment>
<evidence type="ECO:0000256" key="8">
    <source>
        <dbReference type="ARBA" id="ARBA00022842"/>
    </source>
</evidence>
<evidence type="ECO:0000256" key="12">
    <source>
        <dbReference type="ARBA" id="ARBA00043086"/>
    </source>
</evidence>
<dbReference type="RefSeq" id="XP_018987916.1">
    <property type="nucleotide sequence ID" value="XM_019130251.1"/>
</dbReference>
<dbReference type="GeneID" id="30148104"/>
<dbReference type="EMBL" id="KV454426">
    <property type="protein sequence ID" value="ODQ82588.1"/>
    <property type="molecule type" value="Genomic_DNA"/>
</dbReference>
<dbReference type="Proteomes" id="UP000094336">
    <property type="component" value="Unassembled WGS sequence"/>
</dbReference>
<proteinExistence type="inferred from homology"/>
<dbReference type="GO" id="GO:0007323">
    <property type="term" value="P:peptide pheromone maturation"/>
    <property type="evidence" value="ECO:0007669"/>
    <property type="project" value="EnsemblFungi"/>
</dbReference>
<evidence type="ECO:0000313" key="15">
    <source>
        <dbReference type="Proteomes" id="UP000094336"/>
    </source>
</evidence>
<dbReference type="EC" id="2.5.1.59" evidence="3"/>
<accession>A0A1E3QY90</accession>
<dbReference type="PANTHER" id="PTHR11129:SF1">
    <property type="entry name" value="PROTEIN FARNESYLTRANSFERASE_GERANYLGERANYLTRANSFERASE TYPE-1 SUBUNIT ALPHA"/>
    <property type="match status" value="1"/>
</dbReference>
<keyword evidence="8" id="KW-0460">Magnesium</keyword>
<evidence type="ECO:0000256" key="1">
    <source>
        <dbReference type="ARBA" id="ARBA00001946"/>
    </source>
</evidence>
<dbReference type="Gene3D" id="1.25.40.120">
    <property type="entry name" value="Protein prenylyltransferase"/>
    <property type="match status" value="1"/>
</dbReference>
<dbReference type="GO" id="GO:0004662">
    <property type="term" value="F:CAAX-protein geranylgeranyltransferase activity"/>
    <property type="evidence" value="ECO:0007669"/>
    <property type="project" value="UniProtKB-EC"/>
</dbReference>
<dbReference type="InterPro" id="IPR002088">
    <property type="entry name" value="Prenyl_trans_a"/>
</dbReference>
<dbReference type="OrthoDB" id="272289at2759"/>
<dbReference type="Pfam" id="PF01239">
    <property type="entry name" value="PPTA"/>
    <property type="match status" value="4"/>
</dbReference>
<dbReference type="AlphaFoldDB" id="A0A1E3QY90"/>
<evidence type="ECO:0000256" key="3">
    <source>
        <dbReference type="ARBA" id="ARBA00012700"/>
    </source>
</evidence>